<dbReference type="PATRIC" id="fig|1308866.3.peg.520"/>
<sequence>MNKFGLSMVIFTMLLTIPLLANKDDYQVLDIEDENTKQVNVEKQDDIKANEFVSDLLADVDTEIHNPFLIKQLNETAINPSPFAIGYRGKIFLGRWPLSYQSSKASWNWKYQKVNEIDHTNMGDHAPQSILYQQEEEKHVYGALADKVDHADQIKQMIWQQAQEKEDLPLTFHAVVGQHTQIRDAYQLSENQSGSLTAFVPAKKETGETTYADVYIQLKGANKELIVKDVTTQSVSAWLPVANHITLTYESDSGDD</sequence>
<evidence type="ECO:0000256" key="1">
    <source>
        <dbReference type="SAM" id="SignalP"/>
    </source>
</evidence>
<organism evidence="2 3">
    <name type="scientific">Gracilibacillus halophilus YIM-C55.5</name>
    <dbReference type="NCBI Taxonomy" id="1308866"/>
    <lineage>
        <taxon>Bacteria</taxon>
        <taxon>Bacillati</taxon>
        <taxon>Bacillota</taxon>
        <taxon>Bacilli</taxon>
        <taxon>Bacillales</taxon>
        <taxon>Bacillaceae</taxon>
        <taxon>Gracilibacillus</taxon>
    </lineage>
</organism>
<keyword evidence="3" id="KW-1185">Reference proteome</keyword>
<dbReference type="Pfam" id="PF14167">
    <property type="entry name" value="YfkD"/>
    <property type="match status" value="1"/>
</dbReference>
<name>N4WCK0_9BACI</name>
<dbReference type="RefSeq" id="WP_003464018.1">
    <property type="nucleotide sequence ID" value="NZ_APML01000008.1"/>
</dbReference>
<reference evidence="2 3" key="1">
    <citation type="submission" date="2013-03" db="EMBL/GenBank/DDBJ databases">
        <title>Draft genome sequence of Gracibacillus halophilus YIM-C55.5, a moderately halophilic and thermophilic organism from the Xiaochaidamu salt lake.</title>
        <authorList>
            <person name="Sugumar T."/>
            <person name="Polireddy D.R."/>
            <person name="Antony A."/>
            <person name="Madhava Y.R."/>
            <person name="Sivakumar N."/>
        </authorList>
    </citation>
    <scope>NUCLEOTIDE SEQUENCE [LARGE SCALE GENOMIC DNA]</scope>
    <source>
        <strain evidence="2 3">YIM-C55.5</strain>
    </source>
</reference>
<evidence type="ECO:0008006" key="4">
    <source>
        <dbReference type="Google" id="ProtNLM"/>
    </source>
</evidence>
<feature type="chain" id="PRO_5039646318" description="YfkD-like protein" evidence="1">
    <location>
        <begin position="22"/>
        <end position="256"/>
    </location>
</feature>
<gene>
    <name evidence="2" type="ORF">J416_02559</name>
</gene>
<evidence type="ECO:0000313" key="2">
    <source>
        <dbReference type="EMBL" id="ENH97998.1"/>
    </source>
</evidence>
<comment type="caution">
    <text evidence="2">The sequence shown here is derived from an EMBL/GenBank/DDBJ whole genome shotgun (WGS) entry which is preliminary data.</text>
</comment>
<dbReference type="OrthoDB" id="2690238at2"/>
<dbReference type="STRING" id="1308866.J416_02559"/>
<dbReference type="EMBL" id="APML01000008">
    <property type="protein sequence ID" value="ENH97998.1"/>
    <property type="molecule type" value="Genomic_DNA"/>
</dbReference>
<dbReference type="eggNOG" id="ENOG502Z8NK">
    <property type="taxonomic scope" value="Bacteria"/>
</dbReference>
<dbReference type="InterPro" id="IPR025548">
    <property type="entry name" value="YfkD"/>
</dbReference>
<protein>
    <recommendedName>
        <fullName evidence="4">YfkD-like protein</fullName>
    </recommendedName>
</protein>
<dbReference type="AlphaFoldDB" id="N4WCK0"/>
<feature type="signal peptide" evidence="1">
    <location>
        <begin position="1"/>
        <end position="21"/>
    </location>
</feature>
<keyword evidence="1" id="KW-0732">Signal</keyword>
<proteinExistence type="predicted"/>
<accession>N4WCK0</accession>
<evidence type="ECO:0000313" key="3">
    <source>
        <dbReference type="Proteomes" id="UP000012283"/>
    </source>
</evidence>
<dbReference type="Proteomes" id="UP000012283">
    <property type="component" value="Unassembled WGS sequence"/>
</dbReference>